<evidence type="ECO:0000313" key="18">
    <source>
        <dbReference type="EMBL" id="CAB4611817.1"/>
    </source>
</evidence>
<dbReference type="GO" id="GO:0015293">
    <property type="term" value="F:symporter activity"/>
    <property type="evidence" value="ECO:0007669"/>
    <property type="project" value="UniProtKB-KW"/>
</dbReference>
<evidence type="ECO:0000313" key="17">
    <source>
        <dbReference type="EMBL" id="CAB4588019.1"/>
    </source>
</evidence>
<organism evidence="21">
    <name type="scientific">freshwater metagenome</name>
    <dbReference type="NCBI Taxonomy" id="449393"/>
    <lineage>
        <taxon>unclassified sequences</taxon>
        <taxon>metagenomes</taxon>
        <taxon>ecological metagenomes</taxon>
    </lineage>
</organism>
<dbReference type="PANTHER" id="PTHR30540:SF79">
    <property type="entry name" value="LOW AFFINITY POTASSIUM TRANSPORT SYSTEM PROTEIN KUP"/>
    <property type="match status" value="1"/>
</dbReference>
<evidence type="ECO:0000259" key="13">
    <source>
        <dbReference type="Pfam" id="PF02705"/>
    </source>
</evidence>
<feature type="transmembrane region" description="Helical" evidence="12">
    <location>
        <begin position="57"/>
        <end position="77"/>
    </location>
</feature>
<dbReference type="EMBL" id="CAESAL010000021">
    <property type="protein sequence ID" value="CAB4338874.1"/>
    <property type="molecule type" value="Genomic_DNA"/>
</dbReference>
<dbReference type="Pfam" id="PF02705">
    <property type="entry name" value="K_trans"/>
    <property type="match status" value="1"/>
</dbReference>
<keyword evidence="9 12" id="KW-1133">Transmembrane helix</keyword>
<evidence type="ECO:0000256" key="8">
    <source>
        <dbReference type="ARBA" id="ARBA00022958"/>
    </source>
</evidence>
<accession>A0A6J7M5Y8</accession>
<feature type="transmembrane region" description="Helical" evidence="12">
    <location>
        <begin position="143"/>
        <end position="164"/>
    </location>
</feature>
<keyword evidence="4" id="KW-1003">Cell membrane</keyword>
<evidence type="ECO:0000256" key="9">
    <source>
        <dbReference type="ARBA" id="ARBA00022989"/>
    </source>
</evidence>
<evidence type="ECO:0000256" key="4">
    <source>
        <dbReference type="ARBA" id="ARBA00022475"/>
    </source>
</evidence>
<keyword evidence="11 12" id="KW-0472">Membrane</keyword>
<feature type="transmembrane region" description="Helical" evidence="12">
    <location>
        <begin position="372"/>
        <end position="393"/>
    </location>
</feature>
<evidence type="ECO:0000313" key="21">
    <source>
        <dbReference type="EMBL" id="CAB4973919.1"/>
    </source>
</evidence>
<feature type="transmembrane region" description="Helical" evidence="12">
    <location>
        <begin position="253"/>
        <end position="275"/>
    </location>
</feature>
<evidence type="ECO:0000259" key="14">
    <source>
        <dbReference type="Pfam" id="PF22776"/>
    </source>
</evidence>
<dbReference type="EMBL" id="CAEZVC010000002">
    <property type="protein sequence ID" value="CAB4611817.1"/>
    <property type="molecule type" value="Genomic_DNA"/>
</dbReference>
<evidence type="ECO:0000313" key="20">
    <source>
        <dbReference type="EMBL" id="CAB4939841.1"/>
    </source>
</evidence>
<dbReference type="AlphaFoldDB" id="A0A6J7M5Y8"/>
<feature type="domain" description="K+ potassium transporter C-terminal" evidence="14">
    <location>
        <begin position="482"/>
        <end position="623"/>
    </location>
</feature>
<dbReference type="PANTHER" id="PTHR30540">
    <property type="entry name" value="OSMOTIC STRESS POTASSIUM TRANSPORTER"/>
    <property type="match status" value="1"/>
</dbReference>
<keyword evidence="3" id="KW-0813">Transport</keyword>
<gene>
    <name evidence="17" type="ORF">UFOPK1762_01147</name>
    <name evidence="18" type="ORF">UFOPK1906_00091</name>
    <name evidence="19" type="ORF">UFOPK2624_00360</name>
    <name evidence="15" type="ORF">UFOPK3331_00804</name>
    <name evidence="20" type="ORF">UFOPK3785_00104</name>
    <name evidence="21" type="ORF">UFOPK3927_00307</name>
    <name evidence="16" type="ORF">UFOPK4201_00406</name>
    <name evidence="22" type="ORF">UFOPK4371_00395</name>
</gene>
<dbReference type="EMBL" id="CAEUNJ010000012">
    <property type="protein sequence ID" value="CAB4370754.1"/>
    <property type="molecule type" value="Genomic_DNA"/>
</dbReference>
<dbReference type="InterPro" id="IPR003855">
    <property type="entry name" value="K+_transporter"/>
</dbReference>
<dbReference type="EMBL" id="CAEZTY010000041">
    <property type="protein sequence ID" value="CAB4588019.1"/>
    <property type="molecule type" value="Genomic_DNA"/>
</dbReference>
<evidence type="ECO:0000256" key="1">
    <source>
        <dbReference type="ARBA" id="ARBA00004141"/>
    </source>
</evidence>
<evidence type="ECO:0000256" key="12">
    <source>
        <dbReference type="SAM" id="Phobius"/>
    </source>
</evidence>
<sequence>MGETNSRGNRRSRRRLGLLTVGALGVVFGDIGTSPLYAFTQIFSGAHTIPVVEARVLGALSMVFWTLTLVVSVKYVVIVMRADNQGEGGIMVLASLASNAVKRHKASAALMLLGLIGAALFYGDGLITPAVSVLSAVEGIGVAAPSLNSLVIPIALVILFLFFAVQRFGTGRVGRVFGPIMIVWFFAIAILGLFSVIKTPGVLRSINPIYTVSFFRGEPRLAFLALGAIVLCVTGAEALYADMGQFGRSPIRLSWFAIVAPALYLNYLGQGALVLRDPSAIANSFFLLVPHFLQIPMVIFATAATVIASQAVVSGAFSMTQQAIRLGYLPRMTVRHTSASEGGQVYVPAVNWILMIAVLGLILGFQDSSRLASAYGIAVTGTFVITGLLVAILARNKWGLSLWIVIPAAAVSLLIDGAFFISNLTKFMHGGWFPLVIAVIIVAILSTWQWGRKRLASRLESLQTSAQELPAYLDSQHIVRTPGVAIYPTVEEGIPIALLQRIALVHAVNDVTVVLHLLTADTPHVNDENRLEIISGAVIDVTATYGYMERPDILDVVRHVNLVHPEVDPDTCTFVFHTMNIETTETNPIKRIPTELFTIMQRNATDPQHYFGLPADRVLEFGRLIKF</sequence>
<feature type="transmembrane region" description="Helical" evidence="12">
    <location>
        <begin position="16"/>
        <end position="37"/>
    </location>
</feature>
<feature type="transmembrane region" description="Helical" evidence="12">
    <location>
        <begin position="106"/>
        <end position="123"/>
    </location>
</feature>
<keyword evidence="10" id="KW-0406">Ion transport</keyword>
<evidence type="ECO:0000256" key="6">
    <source>
        <dbReference type="ARBA" id="ARBA00022692"/>
    </source>
</evidence>
<dbReference type="InterPro" id="IPR053951">
    <property type="entry name" value="K_trans_N"/>
</dbReference>
<evidence type="ECO:0000256" key="2">
    <source>
        <dbReference type="ARBA" id="ARBA00007019"/>
    </source>
</evidence>
<dbReference type="InterPro" id="IPR023051">
    <property type="entry name" value="Kup"/>
</dbReference>
<dbReference type="GO" id="GO:0015079">
    <property type="term" value="F:potassium ion transmembrane transporter activity"/>
    <property type="evidence" value="ECO:0007669"/>
    <property type="project" value="InterPro"/>
</dbReference>
<dbReference type="Pfam" id="PF22776">
    <property type="entry name" value="K_trans_C"/>
    <property type="match status" value="1"/>
</dbReference>
<feature type="transmembrane region" description="Helical" evidence="12">
    <location>
        <begin position="400"/>
        <end position="421"/>
    </location>
</feature>
<evidence type="ECO:0000313" key="15">
    <source>
        <dbReference type="EMBL" id="CAB4338874.1"/>
    </source>
</evidence>
<feature type="transmembrane region" description="Helical" evidence="12">
    <location>
        <begin position="427"/>
        <end position="448"/>
    </location>
</feature>
<name>A0A6J7M5Y8_9ZZZZ</name>
<reference evidence="21" key="1">
    <citation type="submission" date="2020-05" db="EMBL/GenBank/DDBJ databases">
        <authorList>
            <person name="Chiriac C."/>
            <person name="Salcher M."/>
            <person name="Ghai R."/>
            <person name="Kavagutti S V."/>
        </authorList>
    </citation>
    <scope>NUCLEOTIDE SEQUENCE</scope>
</reference>
<keyword evidence="5" id="KW-0633">Potassium transport</keyword>
<feature type="transmembrane region" description="Helical" evidence="12">
    <location>
        <begin position="176"/>
        <end position="197"/>
    </location>
</feature>
<comment type="subcellular location">
    <subcellularLocation>
        <location evidence="1">Membrane</location>
        <topology evidence="1">Multi-pass membrane protein</topology>
    </subcellularLocation>
</comment>
<evidence type="ECO:0000256" key="3">
    <source>
        <dbReference type="ARBA" id="ARBA00022448"/>
    </source>
</evidence>
<keyword evidence="8" id="KW-0630">Potassium</keyword>
<proteinExistence type="inferred from homology"/>
<dbReference type="EMBL" id="CAEZXY010000008">
    <property type="protein sequence ID" value="CAB4697859.1"/>
    <property type="molecule type" value="Genomic_DNA"/>
</dbReference>
<feature type="transmembrane region" description="Helical" evidence="12">
    <location>
        <begin position="345"/>
        <end position="366"/>
    </location>
</feature>
<evidence type="ECO:0000256" key="10">
    <source>
        <dbReference type="ARBA" id="ARBA00023065"/>
    </source>
</evidence>
<comment type="similarity">
    <text evidence="2">Belongs to the HAK/KUP transporter (TC 2.A.72) family.</text>
</comment>
<keyword evidence="7" id="KW-0769">Symport</keyword>
<evidence type="ECO:0000313" key="22">
    <source>
        <dbReference type="EMBL" id="CAB5074928.1"/>
    </source>
</evidence>
<feature type="transmembrane region" description="Helical" evidence="12">
    <location>
        <begin position="295"/>
        <end position="317"/>
    </location>
</feature>
<protein>
    <submittedName>
        <fullName evidence="21">Unannotated protein</fullName>
    </submittedName>
</protein>
<dbReference type="EMBL" id="CAFBNJ010000003">
    <property type="protein sequence ID" value="CAB4939841.1"/>
    <property type="molecule type" value="Genomic_DNA"/>
</dbReference>
<dbReference type="GO" id="GO:0016020">
    <property type="term" value="C:membrane"/>
    <property type="evidence" value="ECO:0007669"/>
    <property type="project" value="UniProtKB-SubCell"/>
</dbReference>
<dbReference type="InterPro" id="IPR053952">
    <property type="entry name" value="K_trans_C"/>
</dbReference>
<evidence type="ECO:0000256" key="5">
    <source>
        <dbReference type="ARBA" id="ARBA00022538"/>
    </source>
</evidence>
<evidence type="ECO:0000256" key="7">
    <source>
        <dbReference type="ARBA" id="ARBA00022847"/>
    </source>
</evidence>
<dbReference type="EMBL" id="CAFBRD010000013">
    <property type="protein sequence ID" value="CAB5074928.1"/>
    <property type="molecule type" value="Genomic_DNA"/>
</dbReference>
<evidence type="ECO:0000256" key="11">
    <source>
        <dbReference type="ARBA" id="ARBA00023136"/>
    </source>
</evidence>
<dbReference type="HAMAP" id="MF_01522">
    <property type="entry name" value="Kup"/>
    <property type="match status" value="1"/>
</dbReference>
<feature type="transmembrane region" description="Helical" evidence="12">
    <location>
        <begin position="221"/>
        <end position="241"/>
    </location>
</feature>
<dbReference type="EMBL" id="CAFBOK010000021">
    <property type="protein sequence ID" value="CAB4973919.1"/>
    <property type="molecule type" value="Genomic_DNA"/>
</dbReference>
<feature type="domain" description="K+ potassium transporter integral membrane" evidence="13">
    <location>
        <begin position="20"/>
        <end position="467"/>
    </location>
</feature>
<keyword evidence="6 12" id="KW-0812">Transmembrane</keyword>
<evidence type="ECO:0000313" key="19">
    <source>
        <dbReference type="EMBL" id="CAB4697859.1"/>
    </source>
</evidence>
<evidence type="ECO:0000313" key="16">
    <source>
        <dbReference type="EMBL" id="CAB4370754.1"/>
    </source>
</evidence>